<reference evidence="2" key="1">
    <citation type="journal article" date="2021" name="Sci. Rep.">
        <title>Diploid genomic architecture of Nitzschia inconspicua, an elite biomass production diatom.</title>
        <authorList>
            <person name="Oliver A."/>
            <person name="Podell S."/>
            <person name="Pinowska A."/>
            <person name="Traller J.C."/>
            <person name="Smith S.R."/>
            <person name="McClure R."/>
            <person name="Beliaev A."/>
            <person name="Bohutskyi P."/>
            <person name="Hill E.A."/>
            <person name="Rabines A."/>
            <person name="Zheng H."/>
            <person name="Allen L.Z."/>
            <person name="Kuo A."/>
            <person name="Grigoriev I.V."/>
            <person name="Allen A.E."/>
            <person name="Hazlebeck D."/>
            <person name="Allen E.E."/>
        </authorList>
    </citation>
    <scope>NUCLEOTIDE SEQUENCE</scope>
    <source>
        <strain evidence="2">Hildebrandi</strain>
    </source>
</reference>
<keyword evidence="3" id="KW-1185">Reference proteome</keyword>
<dbReference type="Proteomes" id="UP000693970">
    <property type="component" value="Unassembled WGS sequence"/>
</dbReference>
<proteinExistence type="predicted"/>
<organism evidence="2 3">
    <name type="scientific">Nitzschia inconspicua</name>
    <dbReference type="NCBI Taxonomy" id="303405"/>
    <lineage>
        <taxon>Eukaryota</taxon>
        <taxon>Sar</taxon>
        <taxon>Stramenopiles</taxon>
        <taxon>Ochrophyta</taxon>
        <taxon>Bacillariophyta</taxon>
        <taxon>Bacillariophyceae</taxon>
        <taxon>Bacillariophycidae</taxon>
        <taxon>Bacillariales</taxon>
        <taxon>Bacillariaceae</taxon>
        <taxon>Nitzschia</taxon>
    </lineage>
</organism>
<dbReference type="AlphaFoldDB" id="A0A9K3KJE6"/>
<evidence type="ECO:0000256" key="1">
    <source>
        <dbReference type="SAM" id="MobiDB-lite"/>
    </source>
</evidence>
<name>A0A9K3KJE6_9STRA</name>
<dbReference type="EMBL" id="JAGRRH010000022">
    <property type="protein sequence ID" value="KAG7344852.1"/>
    <property type="molecule type" value="Genomic_DNA"/>
</dbReference>
<sequence>MGCDQSTPVAVSGGTRHGGTGTTSRPRTKRAEQNTRQSFGSFPHIYGFYDATLYGGETRITNAGAGHNCDAGGFYRGGDCGGGFGGGGGDCGGDFGGGGGCFDSGFG</sequence>
<accession>A0A9K3KJE6</accession>
<evidence type="ECO:0000313" key="2">
    <source>
        <dbReference type="EMBL" id="KAG7344852.1"/>
    </source>
</evidence>
<reference evidence="2" key="2">
    <citation type="submission" date="2021-04" db="EMBL/GenBank/DDBJ databases">
        <authorList>
            <person name="Podell S."/>
        </authorList>
    </citation>
    <scope>NUCLEOTIDE SEQUENCE</scope>
    <source>
        <strain evidence="2">Hildebrandi</strain>
    </source>
</reference>
<protein>
    <submittedName>
        <fullName evidence="2">Uncharacterized protein</fullName>
    </submittedName>
</protein>
<comment type="caution">
    <text evidence="2">The sequence shown here is derived from an EMBL/GenBank/DDBJ whole genome shotgun (WGS) entry which is preliminary data.</text>
</comment>
<gene>
    <name evidence="2" type="ORF">IV203_032383</name>
</gene>
<feature type="region of interest" description="Disordered" evidence="1">
    <location>
        <begin position="1"/>
        <end position="42"/>
    </location>
</feature>
<evidence type="ECO:0000313" key="3">
    <source>
        <dbReference type="Proteomes" id="UP000693970"/>
    </source>
</evidence>